<evidence type="ECO:0000256" key="1">
    <source>
        <dbReference type="ARBA" id="ARBA00004141"/>
    </source>
</evidence>
<sequence>MEQYLWLVPLGLVLGAVGTLIGAGGGFVLVPVLLLLYPSASPITITSISLAVVFFNALSGSLAYARMGRVDYRSGLLFAAATVPGAVIGVLTTDFIPRRLFNAVFGLLMIVAAAYLFFQRNAESKAPGEMDPRHITRNVVETTGIVHAFSYDLRIGMWLSLFVGYVSSLLGIGGGIIHVPALARLLNFPVHIATATSHFVLSIMALTGTIVHIVTGSFSQGGVRRTIALALGVVIGAQVGAALSSRIHGRWIIRGLTIALAFVGIRIIMMALSP</sequence>
<feature type="transmembrane region" description="Helical" evidence="5">
    <location>
        <begin position="195"/>
        <end position="214"/>
    </location>
</feature>
<dbReference type="GO" id="GO:0005886">
    <property type="term" value="C:plasma membrane"/>
    <property type="evidence" value="ECO:0007669"/>
    <property type="project" value="UniProtKB-SubCell"/>
</dbReference>
<feature type="transmembrane region" description="Helical" evidence="5">
    <location>
        <begin position="158"/>
        <end position="183"/>
    </location>
</feature>
<evidence type="ECO:0000313" key="6">
    <source>
        <dbReference type="EMBL" id="HER44103.1"/>
    </source>
</evidence>
<evidence type="ECO:0000256" key="4">
    <source>
        <dbReference type="ARBA" id="ARBA00023136"/>
    </source>
</evidence>
<protein>
    <recommendedName>
        <fullName evidence="5">Probable membrane transporter protein</fullName>
    </recommendedName>
</protein>
<dbReference type="PANTHER" id="PTHR43701:SF2">
    <property type="entry name" value="MEMBRANE TRANSPORTER PROTEIN YJNA-RELATED"/>
    <property type="match status" value="1"/>
</dbReference>
<dbReference type="PANTHER" id="PTHR43701">
    <property type="entry name" value="MEMBRANE TRANSPORTER PROTEIN MJ0441-RELATED"/>
    <property type="match status" value="1"/>
</dbReference>
<keyword evidence="2 5" id="KW-0812">Transmembrane</keyword>
<evidence type="ECO:0000256" key="5">
    <source>
        <dbReference type="RuleBase" id="RU363041"/>
    </source>
</evidence>
<proteinExistence type="inferred from homology"/>
<name>A0A7V2F422_UNCEI</name>
<dbReference type="AlphaFoldDB" id="A0A7V2F422"/>
<dbReference type="Pfam" id="PF01925">
    <property type="entry name" value="TauE"/>
    <property type="match status" value="1"/>
</dbReference>
<reference evidence="6" key="1">
    <citation type="journal article" date="2020" name="mSystems">
        <title>Genome- and Community-Level Interaction Insights into Carbon Utilization and Element Cycling Functions of Hydrothermarchaeota in Hydrothermal Sediment.</title>
        <authorList>
            <person name="Zhou Z."/>
            <person name="Liu Y."/>
            <person name="Xu W."/>
            <person name="Pan J."/>
            <person name="Luo Z.H."/>
            <person name="Li M."/>
        </authorList>
    </citation>
    <scope>NUCLEOTIDE SEQUENCE [LARGE SCALE GENOMIC DNA]</scope>
    <source>
        <strain evidence="6">SpSt-1233</strain>
    </source>
</reference>
<comment type="subcellular location">
    <subcellularLocation>
        <location evidence="5">Cell membrane</location>
        <topology evidence="5">Multi-pass membrane protein</topology>
    </subcellularLocation>
    <subcellularLocation>
        <location evidence="1">Membrane</location>
        <topology evidence="1">Multi-pass membrane protein</topology>
    </subcellularLocation>
</comment>
<comment type="caution">
    <text evidence="6">The sequence shown here is derived from an EMBL/GenBank/DDBJ whole genome shotgun (WGS) entry which is preliminary data.</text>
</comment>
<evidence type="ECO:0000256" key="2">
    <source>
        <dbReference type="ARBA" id="ARBA00022692"/>
    </source>
</evidence>
<feature type="transmembrane region" description="Helical" evidence="5">
    <location>
        <begin position="226"/>
        <end position="245"/>
    </location>
</feature>
<dbReference type="InterPro" id="IPR051598">
    <property type="entry name" value="TSUP/Inactive_protease-like"/>
</dbReference>
<evidence type="ECO:0000256" key="3">
    <source>
        <dbReference type="ARBA" id="ARBA00022989"/>
    </source>
</evidence>
<feature type="transmembrane region" description="Helical" evidence="5">
    <location>
        <begin position="251"/>
        <end position="272"/>
    </location>
</feature>
<dbReference type="InterPro" id="IPR002781">
    <property type="entry name" value="TM_pro_TauE-like"/>
</dbReference>
<accession>A0A7V2F422</accession>
<feature type="transmembrane region" description="Helical" evidence="5">
    <location>
        <begin position="99"/>
        <end position="118"/>
    </location>
</feature>
<feature type="transmembrane region" description="Helical" evidence="5">
    <location>
        <begin position="12"/>
        <end position="37"/>
    </location>
</feature>
<dbReference type="EMBL" id="DSEC01000467">
    <property type="protein sequence ID" value="HER44103.1"/>
    <property type="molecule type" value="Genomic_DNA"/>
</dbReference>
<keyword evidence="4 5" id="KW-0472">Membrane</keyword>
<feature type="transmembrane region" description="Helical" evidence="5">
    <location>
        <begin position="43"/>
        <end position="64"/>
    </location>
</feature>
<keyword evidence="3 5" id="KW-1133">Transmembrane helix</keyword>
<gene>
    <name evidence="6" type="ORF">ENO08_06555</name>
</gene>
<dbReference type="Proteomes" id="UP000886069">
    <property type="component" value="Unassembled WGS sequence"/>
</dbReference>
<feature type="transmembrane region" description="Helical" evidence="5">
    <location>
        <begin position="76"/>
        <end position="93"/>
    </location>
</feature>
<organism evidence="6">
    <name type="scientific">Eiseniibacteriota bacterium</name>
    <dbReference type="NCBI Taxonomy" id="2212470"/>
    <lineage>
        <taxon>Bacteria</taxon>
        <taxon>Candidatus Eiseniibacteriota</taxon>
    </lineage>
</organism>
<comment type="similarity">
    <text evidence="5">Belongs to the 4-toluene sulfonate uptake permease (TSUP) (TC 2.A.102) family.</text>
</comment>
<keyword evidence="5" id="KW-1003">Cell membrane</keyword>